<dbReference type="PANTHER" id="PTHR46534:SF1">
    <property type="entry name" value="IGGFC-BINDING PROTEIN N-TERMINAL DOMAIN-CONTAINING PROTEIN"/>
    <property type="match status" value="1"/>
</dbReference>
<dbReference type="OrthoDB" id="6136119at2759"/>
<dbReference type="InterPro" id="IPR036383">
    <property type="entry name" value="TSP1_rpt_sf"/>
</dbReference>
<sequence>MVTDSFAAEVSLLYHRTEQERDPDRFILKHLVLQSTEPLPAELLPREYLERSWTFEFVSNKTDFCLCVHIEIAPKSSLRWMVLPVAGWGLKYYVVTFHYAPSITITAAENSTVYITLKYSTSVTAKAAKSANNSYLTVPLERNQAMHLAICENIETALGSFIGTYVQSIKPIGVVHGTCYQYYPNVKDCRKPNKEQLAIGRQEMVSDMAPPVESYGREFITLPMSVSRLARYMALASESFTTVNVSSTTTITLLENAGDFNYIVVNFMPTKISSSKAILLVLVASSLCNKIYLSDVSPALVYIVPVNLYYFDYILCVHPSDQLQHKVIFIAPRLGKQSILLDNENITNATWTRVKGKSSWLFTSIPLNATPTCQQAFMTANGRFGCYMYGFNISTRHTGFLLPVGYISSPINTPCQASIPVIGDLEDNDCDMNIDEEWMDGKDNDNDGRTDEDVGVNHGFWGKWTSWTCSKNCSDANIYRYRACDNPAPSIRGRDCSGMTSETRPELCHQSKPCPGVTSTAAIDKTKLVSTGKRTPAITTYAKTLNTTTSYEDVDYWTSWSQWSCSQVDCTDTRLFQIRSCNHSSNTTCVGDDVQYKNAWCYINDTCPKDCPVGTWGLNCKKQCRNCDPDCDKFNGTCKLCQPGFQYPNTSCSSECSPMRYGFNCREDCYLKCKTDCKEKVTGICPSGLSQFLPMFLLIPIIPLTVLFLLGKKMSLSEKDENSSDGLNLTITGEL</sequence>
<dbReference type="Proteomes" id="UP001165740">
    <property type="component" value="Chromosome 18"/>
</dbReference>
<protein>
    <submittedName>
        <fullName evidence="4">Uncharacterized protein LOC106060304 isoform X1</fullName>
    </submittedName>
</protein>
<dbReference type="Gene3D" id="2.170.300.10">
    <property type="entry name" value="Tie2 ligand-binding domain superfamily"/>
    <property type="match status" value="1"/>
</dbReference>
<dbReference type="PANTHER" id="PTHR46534">
    <property type="entry name" value="IGGFC_BINDING DOMAIN-CONTAINING PROTEIN"/>
    <property type="match status" value="1"/>
</dbReference>
<dbReference type="InterPro" id="IPR000884">
    <property type="entry name" value="TSP1_rpt"/>
</dbReference>
<dbReference type="Gene3D" id="2.20.100.10">
    <property type="entry name" value="Thrombospondin type-1 (TSP1) repeat"/>
    <property type="match status" value="1"/>
</dbReference>
<name>A0A9W2ZDP3_BIOGL</name>
<proteinExistence type="predicted"/>
<reference evidence="4" key="1">
    <citation type="submission" date="2025-08" db="UniProtKB">
        <authorList>
            <consortium name="RefSeq"/>
        </authorList>
    </citation>
    <scope>IDENTIFICATION</scope>
</reference>
<evidence type="ECO:0000313" key="4">
    <source>
        <dbReference type="RefSeq" id="XP_055873179.1"/>
    </source>
</evidence>
<evidence type="ECO:0000259" key="2">
    <source>
        <dbReference type="Pfam" id="PF17517"/>
    </source>
</evidence>
<evidence type="ECO:0000256" key="1">
    <source>
        <dbReference type="SAM" id="Phobius"/>
    </source>
</evidence>
<organism evidence="3 4">
    <name type="scientific">Biomphalaria glabrata</name>
    <name type="common">Bloodfluke planorb</name>
    <name type="synonym">Freshwater snail</name>
    <dbReference type="NCBI Taxonomy" id="6526"/>
    <lineage>
        <taxon>Eukaryota</taxon>
        <taxon>Metazoa</taxon>
        <taxon>Spiralia</taxon>
        <taxon>Lophotrochozoa</taxon>
        <taxon>Mollusca</taxon>
        <taxon>Gastropoda</taxon>
        <taxon>Heterobranchia</taxon>
        <taxon>Euthyneura</taxon>
        <taxon>Panpulmonata</taxon>
        <taxon>Hygrophila</taxon>
        <taxon>Lymnaeoidea</taxon>
        <taxon>Planorbidae</taxon>
        <taxon>Biomphalaria</taxon>
    </lineage>
</organism>
<dbReference type="Pfam" id="PF17517">
    <property type="entry name" value="IgGFc_binding"/>
    <property type="match status" value="1"/>
</dbReference>
<feature type="transmembrane region" description="Helical" evidence="1">
    <location>
        <begin position="692"/>
        <end position="710"/>
    </location>
</feature>
<feature type="domain" description="IgGFc-binding protein N-terminal" evidence="2">
    <location>
        <begin position="81"/>
        <end position="390"/>
    </location>
</feature>
<dbReference type="GeneID" id="106060304"/>
<dbReference type="AlphaFoldDB" id="A0A9W2ZDP3"/>
<keyword evidence="1" id="KW-0472">Membrane</keyword>
<keyword evidence="1" id="KW-1133">Transmembrane helix</keyword>
<dbReference type="InterPro" id="IPR035234">
    <property type="entry name" value="IgGFc-bd_N"/>
</dbReference>
<dbReference type="RefSeq" id="XP_055873179.1">
    <property type="nucleotide sequence ID" value="XM_056017204.1"/>
</dbReference>
<evidence type="ECO:0000313" key="3">
    <source>
        <dbReference type="Proteomes" id="UP001165740"/>
    </source>
</evidence>
<gene>
    <name evidence="4" type="primary">LOC106060304</name>
</gene>
<keyword evidence="1" id="KW-0812">Transmembrane</keyword>
<accession>A0A9W2ZDP3</accession>
<keyword evidence="3" id="KW-1185">Reference proteome</keyword>
<dbReference type="PROSITE" id="PS50092">
    <property type="entry name" value="TSP1"/>
    <property type="match status" value="1"/>
</dbReference>
<dbReference type="SUPFAM" id="SSF82895">
    <property type="entry name" value="TSP-1 type 1 repeat"/>
    <property type="match status" value="1"/>
</dbReference>